<evidence type="ECO:0000313" key="4">
    <source>
        <dbReference type="Proteomes" id="UP000595278"/>
    </source>
</evidence>
<feature type="region of interest" description="Disordered" evidence="1">
    <location>
        <begin position="28"/>
        <end position="47"/>
    </location>
</feature>
<reference evidence="3 4" key="1">
    <citation type="submission" date="2021-01" db="EMBL/GenBank/DDBJ databases">
        <title>Entomomonas sp. F2A isolated from a house cricket (Acheta domesticus).</title>
        <authorList>
            <person name="Spergser J."/>
            <person name="Busse H.-J."/>
        </authorList>
    </citation>
    <scope>NUCLEOTIDE SEQUENCE [LARGE SCALE GENOMIC DNA]</scope>
    <source>
        <strain evidence="3 4">F2A</strain>
    </source>
</reference>
<name>A0A974RWW0_9GAMM</name>
<evidence type="ECO:0000256" key="1">
    <source>
        <dbReference type="SAM" id="MobiDB-lite"/>
    </source>
</evidence>
<dbReference type="RefSeq" id="WP_201092306.1">
    <property type="nucleotide sequence ID" value="NZ_CP067393.1"/>
</dbReference>
<evidence type="ECO:0000313" key="3">
    <source>
        <dbReference type="EMBL" id="QQP85552.1"/>
    </source>
</evidence>
<sequence length="152" mass="16786">MKNSHILIAFFTGMTLIASSSMVLANQENGKGNKSNAHKVHGHKKNSQVNDRSVINIDMDSPQISIDTGKIRITIGDNREYWGDTNALPPGIQKRLAQGKPLPPGIAKKLDNRLVAKLPHYEGYEWMRAGKDLLLVVAATGIIYDVLHDVFD</sequence>
<dbReference type="NCBIfam" id="NF040487">
    <property type="entry name" value="T3SS_CigR_fam"/>
    <property type="match status" value="1"/>
</dbReference>
<dbReference type="Gene3D" id="3.10.450.160">
    <property type="entry name" value="inner membrane protein cigr"/>
    <property type="match status" value="1"/>
</dbReference>
<keyword evidence="4" id="KW-1185">Reference proteome</keyword>
<proteinExistence type="predicted"/>
<gene>
    <name evidence="3" type="ORF">JHT90_14460</name>
</gene>
<dbReference type="AlphaFoldDB" id="A0A974RWW0"/>
<keyword evidence="2" id="KW-0732">Signal</keyword>
<protein>
    <recommendedName>
        <fullName evidence="5">Nickel/cobalt transporter regulator</fullName>
    </recommendedName>
</protein>
<dbReference type="Proteomes" id="UP000595278">
    <property type="component" value="Chromosome"/>
</dbReference>
<evidence type="ECO:0008006" key="5">
    <source>
        <dbReference type="Google" id="ProtNLM"/>
    </source>
</evidence>
<organism evidence="3 4">
    <name type="scientific">Entomomonas asaccharolytica</name>
    <dbReference type="NCBI Taxonomy" id="2785331"/>
    <lineage>
        <taxon>Bacteria</taxon>
        <taxon>Pseudomonadati</taxon>
        <taxon>Pseudomonadota</taxon>
        <taxon>Gammaproteobacteria</taxon>
        <taxon>Pseudomonadales</taxon>
        <taxon>Pseudomonadaceae</taxon>
        <taxon>Entomomonas</taxon>
    </lineage>
</organism>
<evidence type="ECO:0000256" key="2">
    <source>
        <dbReference type="SAM" id="SignalP"/>
    </source>
</evidence>
<dbReference type="EMBL" id="CP067393">
    <property type="protein sequence ID" value="QQP85552.1"/>
    <property type="molecule type" value="Genomic_DNA"/>
</dbReference>
<feature type="compositionally biased region" description="Basic residues" evidence="1">
    <location>
        <begin position="36"/>
        <end position="46"/>
    </location>
</feature>
<accession>A0A974RWW0</accession>
<feature type="chain" id="PRO_5037202537" description="Nickel/cobalt transporter regulator" evidence="2">
    <location>
        <begin position="26"/>
        <end position="152"/>
    </location>
</feature>
<dbReference type="KEGG" id="eaz:JHT90_14460"/>
<feature type="signal peptide" evidence="2">
    <location>
        <begin position="1"/>
        <end position="25"/>
    </location>
</feature>